<evidence type="ECO:0000313" key="6">
    <source>
        <dbReference type="EMBL" id="CRZ16937.1"/>
    </source>
</evidence>
<comment type="similarity">
    <text evidence="5">Belongs to the metallo-dependent hydrolases superfamily. Phosphotriesterase family.</text>
</comment>
<comment type="cofactor">
    <cofactor evidence="4">
        <name>a divalent metal cation</name>
        <dbReference type="ChEBI" id="CHEBI:60240"/>
    </cofactor>
    <text evidence="4">Binds 2 divalent metal cations per subunit.</text>
</comment>
<evidence type="ECO:0000256" key="4">
    <source>
        <dbReference type="PIRSR" id="PIRSR601559-51"/>
    </source>
</evidence>
<protein>
    <submittedName>
        <fullName evidence="6">Phosphotriesterase</fullName>
    </submittedName>
</protein>
<reference evidence="7" key="1">
    <citation type="submission" date="2015-07" db="EMBL/GenBank/DDBJ databases">
        <authorList>
            <person name="Urmite Genomes"/>
        </authorList>
    </citation>
    <scope>NUCLEOTIDE SEQUENCE [LARGE SCALE GENOMIC DNA]</scope>
    <source>
        <strain evidence="7">type strain: ATCC 49404</strain>
    </source>
</reference>
<gene>
    <name evidence="6" type="ORF">BN2156_03816</name>
</gene>
<dbReference type="PROSITE" id="PS51347">
    <property type="entry name" value="PHOSPHOTRIESTERASE_2"/>
    <property type="match status" value="1"/>
</dbReference>
<dbReference type="Proteomes" id="UP000199147">
    <property type="component" value="Unassembled WGS sequence"/>
</dbReference>
<feature type="binding site" evidence="4">
    <location>
        <position position="176"/>
    </location>
    <ligand>
        <name>Zn(2+)</name>
        <dbReference type="ChEBI" id="CHEBI:29105"/>
        <label>2</label>
    </ligand>
</feature>
<keyword evidence="7" id="KW-1185">Reference proteome</keyword>
<dbReference type="RefSeq" id="WP_090516527.1">
    <property type="nucleotide sequence ID" value="NZ_CWKH01000002.1"/>
</dbReference>
<feature type="binding site" evidence="4">
    <location>
        <position position="22"/>
    </location>
    <ligand>
        <name>Zn(2+)</name>
        <dbReference type="ChEBI" id="CHEBI:29105"/>
        <label>1</label>
    </ligand>
</feature>
<feature type="binding site" evidence="4">
    <location>
        <position position="205"/>
    </location>
    <ligand>
        <name>Zn(2+)</name>
        <dbReference type="ChEBI" id="CHEBI:29105"/>
        <label>2</label>
    </ligand>
</feature>
<dbReference type="GO" id="GO:0008270">
    <property type="term" value="F:zinc ion binding"/>
    <property type="evidence" value="ECO:0007669"/>
    <property type="project" value="InterPro"/>
</dbReference>
<feature type="binding site" description="via carbamate group" evidence="4">
    <location>
        <position position="143"/>
    </location>
    <ligand>
        <name>Zn(2+)</name>
        <dbReference type="ChEBI" id="CHEBI:29105"/>
        <label>2</label>
    </ligand>
</feature>
<feature type="binding site" evidence="4">
    <location>
        <position position="262"/>
    </location>
    <ligand>
        <name>Zn(2+)</name>
        <dbReference type="ChEBI" id="CHEBI:29105"/>
        <label>1</label>
    </ligand>
</feature>
<evidence type="ECO:0000256" key="1">
    <source>
        <dbReference type="ARBA" id="ARBA00022723"/>
    </source>
</evidence>
<feature type="modified residue" description="N6-carboxylysine" evidence="3 5">
    <location>
        <position position="143"/>
    </location>
</feature>
<dbReference type="EMBL" id="CWKH01000002">
    <property type="protein sequence ID" value="CRZ16937.1"/>
    <property type="molecule type" value="Genomic_DNA"/>
</dbReference>
<dbReference type="STRING" id="146018.BN2156_03816"/>
<dbReference type="Pfam" id="PF02126">
    <property type="entry name" value="PTE"/>
    <property type="match status" value="1"/>
</dbReference>
<dbReference type="GO" id="GO:0016788">
    <property type="term" value="F:hydrolase activity, acting on ester bonds"/>
    <property type="evidence" value="ECO:0007669"/>
    <property type="project" value="InterPro"/>
</dbReference>
<dbReference type="CDD" id="cd00530">
    <property type="entry name" value="PTE"/>
    <property type="match status" value="1"/>
</dbReference>
<evidence type="ECO:0000256" key="3">
    <source>
        <dbReference type="PIRSR" id="PIRSR601559-50"/>
    </source>
</evidence>
<dbReference type="PANTHER" id="PTHR10819">
    <property type="entry name" value="PHOSPHOTRIESTERASE-RELATED"/>
    <property type="match status" value="1"/>
</dbReference>
<name>A0A0H5RTU0_9MYCO</name>
<dbReference type="InterPro" id="IPR017947">
    <property type="entry name" value="AryldialkylPase_Zn-BS"/>
</dbReference>
<accession>A0A0H5RTU0</accession>
<proteinExistence type="inferred from homology"/>
<dbReference type="InterPro" id="IPR001559">
    <property type="entry name" value="Phosphotriesterase"/>
</dbReference>
<dbReference type="Gene3D" id="3.20.20.140">
    <property type="entry name" value="Metal-dependent hydrolases"/>
    <property type="match status" value="1"/>
</dbReference>
<evidence type="ECO:0000313" key="7">
    <source>
        <dbReference type="Proteomes" id="UP000199147"/>
    </source>
</evidence>
<dbReference type="InterPro" id="IPR032466">
    <property type="entry name" value="Metal_Hydrolase"/>
</dbReference>
<dbReference type="AlphaFoldDB" id="A0A0H5RTU0"/>
<evidence type="ECO:0000256" key="5">
    <source>
        <dbReference type="PROSITE-ProRule" id="PRU00679"/>
    </source>
</evidence>
<keyword evidence="1 4" id="KW-0479">Metal-binding</keyword>
<feature type="binding site" description="via carbamate group" evidence="4">
    <location>
        <position position="143"/>
    </location>
    <ligand>
        <name>Zn(2+)</name>
        <dbReference type="ChEBI" id="CHEBI:29105"/>
        <label>1</label>
    </ligand>
</feature>
<feature type="binding site" evidence="4">
    <location>
        <position position="24"/>
    </location>
    <ligand>
        <name>Zn(2+)</name>
        <dbReference type="ChEBI" id="CHEBI:29105"/>
        <label>1</label>
    </ligand>
</feature>
<dbReference type="OrthoDB" id="9795018at2"/>
<evidence type="ECO:0000256" key="2">
    <source>
        <dbReference type="ARBA" id="ARBA00022801"/>
    </source>
</evidence>
<dbReference type="SUPFAM" id="SSF51556">
    <property type="entry name" value="Metallo-dependent hydrolases"/>
    <property type="match status" value="1"/>
</dbReference>
<organism evidence="6 7">
    <name type="scientific">Mycolicibacterium neworleansense</name>
    <dbReference type="NCBI Taxonomy" id="146018"/>
    <lineage>
        <taxon>Bacteria</taxon>
        <taxon>Bacillati</taxon>
        <taxon>Actinomycetota</taxon>
        <taxon>Actinomycetes</taxon>
        <taxon>Mycobacteriales</taxon>
        <taxon>Mycobacteriaceae</taxon>
        <taxon>Mycolicibacterium</taxon>
    </lineage>
</organism>
<keyword evidence="2" id="KW-0378">Hydrolase</keyword>
<dbReference type="PROSITE" id="PS01322">
    <property type="entry name" value="PHOSPHOTRIESTERASE_1"/>
    <property type="match status" value="1"/>
</dbReference>
<sequence length="323" mass="35693">MPTVNTARGAIDTTDLGTTLMHEHVFIMTTELTQNYPESWGDDASREADAIARLTELKANGIDTIVDLTVIGLGRYIPRIARIAAATDLNIVVATGFYTYNDLPLTFHFNGPKPGRPDPMTEMFVRDIEKGIADTGIKAAILKCATDEPGVTSGVERVLRAVAQAHRQTGVPISTHTHAASRRGLEQQRIFAEEGVDLSRVVIGHCGDTTDIDYLEELIGNGSYIGMDRFGVDVFLPFEERVATVATMCERGHAEKMVLSHDTWCYFDALPDELTAQALPNSHYLHIHNDVLPALRERGVTDEQMTTMLVDNPRRIFEHKGGY</sequence>
<dbReference type="PANTHER" id="PTHR10819:SF3">
    <property type="entry name" value="PHOSPHOTRIESTERASE-RELATED PROTEIN"/>
    <property type="match status" value="1"/>
</dbReference>